<sequence length="108" mass="12311">MFTVKLDVLEDEIIEFAVPANHFVGIEGVGGKLFVTNKRIVFKSHNFNIQNHQLVIDYSNIKTIELSNTLGIIPNGLKIILQNNQIEKFVVQKRKTIQKAIHQKMGIK</sequence>
<reference evidence="2 3" key="1">
    <citation type="submission" date="2019-06" db="EMBL/GenBank/DDBJ databases">
        <authorList>
            <person name="Meng X."/>
        </authorList>
    </citation>
    <scope>NUCLEOTIDE SEQUENCE [LARGE SCALE GENOMIC DNA]</scope>
    <source>
        <strain evidence="2 3">M625</strain>
    </source>
</reference>
<dbReference type="OrthoDB" id="837929at2"/>
<protein>
    <recommendedName>
        <fullName evidence="1">GRAM domain-containing protein</fullName>
    </recommendedName>
</protein>
<feature type="domain" description="GRAM" evidence="1">
    <location>
        <begin position="29"/>
        <end position="90"/>
    </location>
</feature>
<comment type="caution">
    <text evidence="2">The sequence shown here is derived from an EMBL/GenBank/DDBJ whole genome shotgun (WGS) entry which is preliminary data.</text>
</comment>
<evidence type="ECO:0000313" key="3">
    <source>
        <dbReference type="Proteomes" id="UP000315540"/>
    </source>
</evidence>
<accession>A0A504IUY4</accession>
<evidence type="ECO:0000259" key="1">
    <source>
        <dbReference type="Pfam" id="PF02893"/>
    </source>
</evidence>
<dbReference type="Pfam" id="PF02893">
    <property type="entry name" value="GRAM"/>
    <property type="match status" value="1"/>
</dbReference>
<dbReference type="RefSeq" id="WP_140597228.1">
    <property type="nucleotide sequence ID" value="NZ_VFWZ01000009.1"/>
</dbReference>
<dbReference type="AlphaFoldDB" id="A0A504IUY4"/>
<keyword evidence="3" id="KW-1185">Reference proteome</keyword>
<dbReference type="SUPFAM" id="SSF50729">
    <property type="entry name" value="PH domain-like"/>
    <property type="match status" value="1"/>
</dbReference>
<evidence type="ECO:0000313" key="2">
    <source>
        <dbReference type="EMBL" id="TPN82297.1"/>
    </source>
</evidence>
<organism evidence="2 3">
    <name type="scientific">Aquimarina algicola</name>
    <dbReference type="NCBI Taxonomy" id="2589995"/>
    <lineage>
        <taxon>Bacteria</taxon>
        <taxon>Pseudomonadati</taxon>
        <taxon>Bacteroidota</taxon>
        <taxon>Flavobacteriia</taxon>
        <taxon>Flavobacteriales</taxon>
        <taxon>Flavobacteriaceae</taxon>
        <taxon>Aquimarina</taxon>
    </lineage>
</organism>
<name>A0A504IUY4_9FLAO</name>
<dbReference type="InterPro" id="IPR011993">
    <property type="entry name" value="PH-like_dom_sf"/>
</dbReference>
<dbReference type="Gene3D" id="2.30.29.30">
    <property type="entry name" value="Pleckstrin-homology domain (PH domain)/Phosphotyrosine-binding domain (PTB)"/>
    <property type="match status" value="1"/>
</dbReference>
<dbReference type="EMBL" id="VFWZ01000009">
    <property type="protein sequence ID" value="TPN82297.1"/>
    <property type="molecule type" value="Genomic_DNA"/>
</dbReference>
<gene>
    <name evidence="2" type="ORF">FHK87_23010</name>
</gene>
<proteinExistence type="predicted"/>
<dbReference type="Proteomes" id="UP000315540">
    <property type="component" value="Unassembled WGS sequence"/>
</dbReference>
<dbReference type="InterPro" id="IPR004182">
    <property type="entry name" value="GRAM"/>
</dbReference>